<evidence type="ECO:0000313" key="1">
    <source>
        <dbReference type="EMBL" id="EAC1533780.1"/>
    </source>
</evidence>
<dbReference type="NCBIfam" id="NF006742">
    <property type="entry name" value="PRK09270.1-1"/>
    <property type="match status" value="1"/>
</dbReference>
<reference evidence="1 17" key="4">
    <citation type="submission" date="2018-10" db="EMBL/GenBank/DDBJ databases">
        <authorList>
            <consortium name="NARMS: The National Antimicrobial Resistance Monitoring System"/>
        </authorList>
    </citation>
    <scope>NUCLEOTIDE SEQUENCE [LARGE SCALE GENOMIC DNA]</scope>
    <source>
        <strain evidence="1 17">CVM N17EC1330</strain>
    </source>
</reference>
<dbReference type="Proteomes" id="UP000254647">
    <property type="component" value="Unassembled WGS sequence"/>
</dbReference>
<protein>
    <submittedName>
        <fullName evidence="9">Fructose transport system kinase</fullName>
        <ecNumber evidence="9">2.7.1.33</ecNumber>
    </submittedName>
    <submittedName>
        <fullName evidence="1">Nucleoside/nucleotide kinase family protein</fullName>
    </submittedName>
</protein>
<dbReference type="EMBL" id="AASATZ010000005">
    <property type="protein sequence ID" value="EFA4417502.1"/>
    <property type="molecule type" value="Genomic_DNA"/>
</dbReference>
<dbReference type="EMBL" id="CP107128">
    <property type="protein sequence ID" value="WLM94916.1"/>
    <property type="molecule type" value="Genomic_DNA"/>
</dbReference>
<evidence type="ECO:0000313" key="14">
    <source>
        <dbReference type="Proteomes" id="UP000255153"/>
    </source>
</evidence>
<evidence type="ECO:0000313" key="7">
    <source>
        <dbReference type="EMBL" id="RXD16123.1"/>
    </source>
</evidence>
<dbReference type="SUPFAM" id="SSF52540">
    <property type="entry name" value="P-loop containing nucleoside triphosphate hydrolases"/>
    <property type="match status" value="1"/>
</dbReference>
<dbReference type="EMBL" id="DABBJX010000010">
    <property type="protein sequence ID" value="HAH4524642.1"/>
    <property type="molecule type" value="Genomic_DNA"/>
</dbReference>
<evidence type="ECO:0000313" key="19">
    <source>
        <dbReference type="Proteomes" id="UP000591371"/>
    </source>
</evidence>
<dbReference type="EMBL" id="DABCJL010000003">
    <property type="protein sequence ID" value="HAH7768351.1"/>
    <property type="molecule type" value="Genomic_DNA"/>
</dbReference>
<evidence type="ECO:0000313" key="15">
    <source>
        <dbReference type="Proteomes" id="UP000284508"/>
    </source>
</evidence>
<evidence type="ECO:0000313" key="18">
    <source>
        <dbReference type="Proteomes" id="UP000471360"/>
    </source>
</evidence>
<reference evidence="6 15" key="1">
    <citation type="journal article" date="2018" name="BMC Microbiol.">
        <title>Genome sequencing of strains of the most prevalent clonal group of O1:K1:H7 Escherichia coli that causes neonatal meningitis in France.</title>
        <authorList>
            <person name="Geslain G."/>
            <person name="Birgy A."/>
            <person name="Adiba S."/>
            <person name="Magnan M."/>
            <person name="Courroux C."/>
            <person name="Levy C."/>
            <person name="Cohen R."/>
            <person name="Bidet P."/>
            <person name="Bonacorsi S."/>
        </authorList>
    </citation>
    <scope>NUCLEOTIDE SEQUENCE [LARGE SCALE GENOMIC DNA]</scope>
    <source>
        <strain evidence="6 15">S308</strain>
    </source>
</reference>
<evidence type="ECO:0000313" key="5">
    <source>
        <dbReference type="EMBL" id="NEN69370.1"/>
    </source>
</evidence>
<dbReference type="GO" id="GO:0004594">
    <property type="term" value="F:pantothenate kinase activity"/>
    <property type="evidence" value="ECO:0007669"/>
    <property type="project" value="UniProtKB-EC"/>
</dbReference>
<dbReference type="Proteomes" id="UP000471360">
    <property type="component" value="Unassembled WGS sequence"/>
</dbReference>
<dbReference type="Proteomes" id="UP001180189">
    <property type="component" value="Chromosome"/>
</dbReference>
<dbReference type="AlphaFoldDB" id="A0A061L3C1"/>
<keyword evidence="9" id="KW-0808">Transferase</keyword>
<evidence type="ECO:0000313" key="9">
    <source>
        <dbReference type="EMBL" id="STJ20463.1"/>
    </source>
</evidence>
<proteinExistence type="predicted"/>
<dbReference type="EMBL" id="UGEE01000003">
    <property type="protein sequence ID" value="STK82631.1"/>
    <property type="molecule type" value="Genomic_DNA"/>
</dbReference>
<gene>
    <name evidence="9" type="primary">frcK</name>
    <name evidence="6" type="ORF">D3C88_18075</name>
    <name evidence="2" type="ORF">D3G36_06385</name>
    <name evidence="1" type="ORF">D9J61_17360</name>
    <name evidence="7" type="ORF">EPS76_12370</name>
    <name evidence="5" type="ORF">G3W53_04035</name>
    <name evidence="3" type="ORF">GRC73_11550</name>
    <name evidence="4" type="ORF">HIE29_001761</name>
    <name evidence="8" type="ORF">NCTC10767_02133</name>
    <name evidence="10" type="ORF">NCTC8603_02699</name>
    <name evidence="9" type="ORF">NCTC9081_06046</name>
    <name evidence="11" type="ORF">OGM49_19895</name>
</gene>
<dbReference type="Proteomes" id="UP000254716">
    <property type="component" value="Unassembled WGS sequence"/>
</dbReference>
<dbReference type="EMBL" id="AAAGZE010000047">
    <property type="protein sequence ID" value="EAC1533780.1"/>
    <property type="molecule type" value="Genomic_DNA"/>
</dbReference>
<dbReference type="OMA" id="EVWFVEV"/>
<reference evidence="2 19" key="6">
    <citation type="submission" date="2019-03" db="EMBL/GenBank/DDBJ databases">
        <authorList>
            <consortium name="GenomeTrakr network: Whole genome sequencing for foodborne pathogen traceback"/>
        </authorList>
    </citation>
    <scope>NUCLEOTIDE SEQUENCE [LARGE SCALE GENOMIC DNA]</scope>
    <source>
        <strain evidence="2 19">PSU-1190</strain>
    </source>
</reference>
<sequence length="237" mass="26823">MKIELTVNGLKVQAQYSDDEIENVHKPLLRMLAALQTVNPQRRTVVFLCAPPGTGKSTLTTFWEYLAQQDPELPAIQTLPMDGFHHYNSWLDVHQLRPFKGAPETFNVAKLAENLCRVVEGDCTWPQYDRQKHDPVEDVLHVTAPLVIVEGNWLLLDDEKWCQLAQFCDFSIFIKAPASALRERLVGRKLAGGLSLADAEAFYDRTDGPNVRRVLEESLPANLTLMMTATGEYRLMD</sequence>
<dbReference type="InterPro" id="IPR027417">
    <property type="entry name" value="P-loop_NTPase"/>
</dbReference>
<dbReference type="NCBIfam" id="NF006745">
    <property type="entry name" value="PRK09270.1-4"/>
    <property type="match status" value="1"/>
</dbReference>
<dbReference type="Proteomes" id="UP000284508">
    <property type="component" value="Unassembled WGS sequence"/>
</dbReference>
<evidence type="ECO:0000313" key="2">
    <source>
        <dbReference type="EMBL" id="EFA4417502.1"/>
    </source>
</evidence>
<dbReference type="EMBL" id="SCJN01000083">
    <property type="protein sequence ID" value="RXD16123.1"/>
    <property type="molecule type" value="Genomic_DNA"/>
</dbReference>
<dbReference type="EC" id="2.7.1.33" evidence="9"/>
<reference evidence="7 16" key="5">
    <citation type="submission" date="2019-01" db="EMBL/GenBank/DDBJ databases">
        <title>Genomic analysis of febrile catheter-associated UTI E. coli isolates.</title>
        <authorList>
            <person name="Potter R."/>
            <person name="Zou Z."/>
            <person name="Henderson J."/>
            <person name="Dantas G."/>
        </authorList>
    </citation>
    <scope>NUCLEOTIDE SEQUENCE [LARGE SCALE GENOMIC DNA]</scope>
    <source>
        <strain evidence="7 16">29_CAASB</strain>
    </source>
</reference>
<dbReference type="Proteomes" id="UP000382540">
    <property type="component" value="Unassembled WGS sequence"/>
</dbReference>
<dbReference type="EMBL" id="QXHA01001293">
    <property type="protein sequence ID" value="RIB40530.1"/>
    <property type="molecule type" value="Genomic_DNA"/>
</dbReference>
<dbReference type="Proteomes" id="UP000255153">
    <property type="component" value="Unassembled WGS sequence"/>
</dbReference>
<evidence type="ECO:0000313" key="16">
    <source>
        <dbReference type="Proteomes" id="UP000288730"/>
    </source>
</evidence>
<reference evidence="11" key="9">
    <citation type="journal article" date="2023" name="Microorganisms">
        <title>Comparative Genomic Analysis of ST131 Subclade C2 of ESBL-Producing E. coli Isolates from Patients with Recurrent and Sporadic Urinary Tract Infections.</title>
        <authorList>
            <person name="Jaen-Luchoro D."/>
            <person name="Kahnamouei A."/>
            <person name="Yazdanshenas S."/>
            <person name="Lindblom A."/>
            <person name="Samuelsson E."/>
            <person name="Ahren C."/>
            <person name="Karami N."/>
        </authorList>
    </citation>
    <scope>NUCLEOTIDE SEQUENCE</scope>
    <source>
        <strain evidence="11">S7</strain>
    </source>
</reference>
<dbReference type="Proteomes" id="UP000591371">
    <property type="component" value="Unassembled WGS sequence"/>
</dbReference>
<dbReference type="Gene3D" id="3.40.50.300">
    <property type="entry name" value="P-loop containing nucleotide triphosphate hydrolases"/>
    <property type="match status" value="1"/>
</dbReference>
<accession>A0A061L3C1</accession>
<dbReference type="Proteomes" id="UP000843571">
    <property type="component" value="Unassembled WGS sequence"/>
</dbReference>
<evidence type="ECO:0000313" key="4">
    <source>
        <dbReference type="EMBL" id="HAH7768351.1"/>
    </source>
</evidence>
<dbReference type="EMBL" id="UFXW01000004">
    <property type="protein sequence ID" value="STC80278.1"/>
    <property type="molecule type" value="Genomic_DNA"/>
</dbReference>
<reference evidence="5 18" key="8">
    <citation type="submission" date="2020-02" db="EMBL/GenBank/DDBJ databases">
        <authorList>
            <person name="Subbiah M."/>
            <person name="Call D."/>
        </authorList>
    </citation>
    <scope>NUCLEOTIDE SEQUENCE [LARGE SCALE GENOMIC DNA]</scope>
    <source>
        <strain evidence="5 18">8375wB1</strain>
    </source>
</reference>
<evidence type="ECO:0000313" key="6">
    <source>
        <dbReference type="EMBL" id="RIB40530.1"/>
    </source>
</evidence>
<name>A0A061L3C1_ECOLX</name>
<organism evidence="9 13">
    <name type="scientific">Escherichia coli</name>
    <dbReference type="NCBI Taxonomy" id="562"/>
    <lineage>
        <taxon>Bacteria</taxon>
        <taxon>Pseudomonadati</taxon>
        <taxon>Pseudomonadota</taxon>
        <taxon>Gammaproteobacteria</taxon>
        <taxon>Enterobacterales</taxon>
        <taxon>Enterobacteriaceae</taxon>
        <taxon>Escherichia</taxon>
    </lineage>
</organism>
<evidence type="ECO:0000313" key="8">
    <source>
        <dbReference type="EMBL" id="STC80278.1"/>
    </source>
</evidence>
<evidence type="ECO:0000313" key="17">
    <source>
        <dbReference type="Proteomes" id="UP000382540"/>
    </source>
</evidence>
<dbReference type="EMBL" id="UGCV01000008">
    <property type="protein sequence ID" value="STJ20463.1"/>
    <property type="molecule type" value="Genomic_DNA"/>
</dbReference>
<dbReference type="Proteomes" id="UP000288730">
    <property type="component" value="Unassembled WGS sequence"/>
</dbReference>
<reference evidence="12 13" key="3">
    <citation type="submission" date="2018-06" db="EMBL/GenBank/DDBJ databases">
        <authorList>
            <consortium name="Pathogen Informatics"/>
            <person name="Doyle S."/>
        </authorList>
    </citation>
    <scope>NUCLEOTIDE SEQUENCE [LARGE SCALE GENOMIC DNA]</scope>
    <source>
        <strain evidence="8 12">NCTC10767</strain>
        <strain evidence="10 14">NCTC8603</strain>
        <strain evidence="9 13">NCTC9081</strain>
    </source>
</reference>
<dbReference type="RefSeq" id="WP_000687745.1">
    <property type="nucleotide sequence ID" value="NZ_AP021998.1"/>
</dbReference>
<evidence type="ECO:0000313" key="13">
    <source>
        <dbReference type="Proteomes" id="UP000254716"/>
    </source>
</evidence>
<evidence type="ECO:0000313" key="10">
    <source>
        <dbReference type="EMBL" id="STK82631.1"/>
    </source>
</evidence>
<reference evidence="4" key="7">
    <citation type="submission" date="2020-01" db="EMBL/GenBank/DDBJ databases">
        <authorList>
            <consortium name="NCBI Pathogen Detection Project"/>
        </authorList>
    </citation>
    <scope>NUCLEOTIDE SEQUENCE</scope>
    <source>
        <strain evidence="4">C0382</strain>
        <strain evidence="3">EC00763</strain>
    </source>
</reference>
<evidence type="ECO:0000313" key="11">
    <source>
        <dbReference type="EMBL" id="WLM94916.1"/>
    </source>
</evidence>
<evidence type="ECO:0000313" key="12">
    <source>
        <dbReference type="Proteomes" id="UP000254647"/>
    </source>
</evidence>
<evidence type="ECO:0000313" key="3">
    <source>
        <dbReference type="EMBL" id="HAH4524642.1"/>
    </source>
</evidence>
<reference evidence="3" key="2">
    <citation type="journal article" date="2018" name="Genome Biol.">
        <title>SKESA: strategic k-mer extension for scrupulous assemblies.</title>
        <authorList>
            <person name="Souvorov A."/>
            <person name="Agarwala R."/>
            <person name="Lipman D.J."/>
        </authorList>
    </citation>
    <scope>NUCLEOTIDE SEQUENCE [LARGE SCALE GENOMIC DNA]</scope>
    <source>
        <strain evidence="4">C0382</strain>
        <strain evidence="3">EC00763</strain>
    </source>
</reference>
<keyword evidence="9" id="KW-0418">Kinase</keyword>
<dbReference type="EMBL" id="JAAGYP010000003">
    <property type="protein sequence ID" value="NEN69370.1"/>
    <property type="molecule type" value="Genomic_DNA"/>
</dbReference>
<dbReference type="PANTHER" id="PTHR10285">
    <property type="entry name" value="URIDINE KINASE"/>
    <property type="match status" value="1"/>
</dbReference>